<dbReference type="GO" id="GO:0000493">
    <property type="term" value="P:box H/ACA snoRNP assembly"/>
    <property type="evidence" value="ECO:0007669"/>
    <property type="project" value="InterPro"/>
</dbReference>
<dbReference type="Gene3D" id="2.40.10.230">
    <property type="entry name" value="Probable tRNA pseudouridine synthase domain"/>
    <property type="match status" value="1"/>
</dbReference>
<comment type="subcellular location">
    <subcellularLocation>
        <location evidence="1">Nucleus</location>
    </subcellularLocation>
</comment>
<feature type="compositionally biased region" description="Acidic residues" evidence="9">
    <location>
        <begin position="331"/>
        <end position="344"/>
    </location>
</feature>
<evidence type="ECO:0000256" key="8">
    <source>
        <dbReference type="ARBA" id="ARBA00023242"/>
    </source>
</evidence>
<keyword evidence="11" id="KW-1185">Reference proteome</keyword>
<reference evidence="11" key="1">
    <citation type="submission" date="2016-02" db="EMBL/GenBank/DDBJ databases">
        <title>Draft genome sequence of Microdochium bolleyi, a fungal endophyte of beachgrass.</title>
        <authorList>
            <consortium name="DOE Joint Genome Institute"/>
            <person name="David A.S."/>
            <person name="May G."/>
            <person name="Haridas S."/>
            <person name="Lim J."/>
            <person name="Wang M."/>
            <person name="Labutti K."/>
            <person name="Lipzen A."/>
            <person name="Barry K."/>
            <person name="Grigoriev I.V."/>
        </authorList>
    </citation>
    <scope>NUCLEOTIDE SEQUENCE [LARGE SCALE GENOMIC DNA]</scope>
    <source>
        <strain evidence="11">J235TASD1</strain>
    </source>
</reference>
<dbReference type="EMBL" id="KQ964259">
    <property type="protein sequence ID" value="KXJ88221.1"/>
    <property type="molecule type" value="Genomic_DNA"/>
</dbReference>
<sequence length="603" mass="63019">MASSGFQIPGLSTLSGSTSTTPAPIAATTTQPTDTPPAPGNAPTTVPAASEPTQVGNNQTPDDMVVDSAPSVAPINPASVSNDAPSPPSLTEGLEALLGGMEPEAQDGADTAMTEDQPQAVAADATQQGEDEHPEWEEDSSPYESSSDSSDSDDSDDDSEDGEGNPILGPEETARILMEMEGGSDDEGGKGKGGSAAQLRTKNELAEALIPKPDLVITEEMKITELGEIEHIIESTIVIKANTTGEVQVLEPGFPICVTDRTVIAAIADVIGSVRQPRYTAMFSSDEELKTLNLEVGTKIFYPPAHAVSVFTQPLRTEKGTDASNWHDEEAGMEEIEFSDDEKEAEYKRQLKAKKKAGRGGANAAQGTRGQDGPSGASPAAAGGGGLNYDDNDEDGPYRKLTRPTTFGQVGGGSLDEVNTPGSFSRGGRGGRGDSRGRGRGRGGDRGRGGRGSHAGGSGHSLPPRPPRSQDFNTNTNQQQQQQQPVQQPPQQPFNFIPPAPFGGQAFPPPPPPQFQAGQQLVVPPFPFPGWPQGGAQSFVPPPPPPPGQFAGQQGAAAGAYYNPAFLAALQSQLQNQQQQNQQQGQNQQNPSHPQWPGQGHAG</sequence>
<keyword evidence="5" id="KW-0698">rRNA processing</keyword>
<keyword evidence="6" id="KW-0597">Phosphoprotein</keyword>
<accession>A0A136ITI9</accession>
<dbReference type="AlphaFoldDB" id="A0A136ITI9"/>
<feature type="region of interest" description="Disordered" evidence="9">
    <location>
        <begin position="572"/>
        <end position="603"/>
    </location>
</feature>
<evidence type="ECO:0000313" key="11">
    <source>
        <dbReference type="Proteomes" id="UP000070501"/>
    </source>
</evidence>
<dbReference type="STRING" id="196109.A0A136ITI9"/>
<dbReference type="SUPFAM" id="SSF50447">
    <property type="entry name" value="Translation proteins"/>
    <property type="match status" value="1"/>
</dbReference>
<dbReference type="GO" id="GO:0005732">
    <property type="term" value="C:sno(s)RNA-containing ribonucleoprotein complex"/>
    <property type="evidence" value="ECO:0007669"/>
    <property type="project" value="InterPro"/>
</dbReference>
<evidence type="ECO:0000256" key="5">
    <source>
        <dbReference type="ARBA" id="ARBA00022552"/>
    </source>
</evidence>
<feature type="region of interest" description="Disordered" evidence="9">
    <location>
        <begin position="1"/>
        <end position="171"/>
    </location>
</feature>
<keyword evidence="8" id="KW-0539">Nucleus</keyword>
<dbReference type="GO" id="GO:0001522">
    <property type="term" value="P:pseudouridine synthesis"/>
    <property type="evidence" value="ECO:0007669"/>
    <property type="project" value="InterPro"/>
</dbReference>
<keyword evidence="7" id="KW-0694">RNA-binding</keyword>
<dbReference type="PANTHER" id="PTHR31633">
    <property type="entry name" value="H/ACA RIBONUCLEOPROTEIN COMPLEX NON-CORE SUBUNIT NAF1"/>
    <property type="match status" value="1"/>
</dbReference>
<evidence type="ECO:0000256" key="6">
    <source>
        <dbReference type="ARBA" id="ARBA00022553"/>
    </source>
</evidence>
<feature type="compositionally biased region" description="Pro residues" evidence="9">
    <location>
        <begin position="487"/>
        <end position="514"/>
    </location>
</feature>
<evidence type="ECO:0000256" key="9">
    <source>
        <dbReference type="SAM" id="MobiDB-lite"/>
    </source>
</evidence>
<feature type="compositionally biased region" description="Basic and acidic residues" evidence="9">
    <location>
        <begin position="319"/>
        <end position="330"/>
    </location>
</feature>
<name>A0A136ITI9_9PEZI</name>
<dbReference type="GO" id="GO:0003723">
    <property type="term" value="F:RNA binding"/>
    <property type="evidence" value="ECO:0007669"/>
    <property type="project" value="UniProtKB-KW"/>
</dbReference>
<feature type="region of interest" description="Disordered" evidence="9">
    <location>
        <begin position="319"/>
        <end position="556"/>
    </location>
</feature>
<dbReference type="Proteomes" id="UP000070501">
    <property type="component" value="Unassembled WGS sequence"/>
</dbReference>
<organism evidence="10 11">
    <name type="scientific">Microdochium bolleyi</name>
    <dbReference type="NCBI Taxonomy" id="196109"/>
    <lineage>
        <taxon>Eukaryota</taxon>
        <taxon>Fungi</taxon>
        <taxon>Dikarya</taxon>
        <taxon>Ascomycota</taxon>
        <taxon>Pezizomycotina</taxon>
        <taxon>Sordariomycetes</taxon>
        <taxon>Xylariomycetidae</taxon>
        <taxon>Xylariales</taxon>
        <taxon>Microdochiaceae</taxon>
        <taxon>Microdochium</taxon>
    </lineage>
</organism>
<evidence type="ECO:0000256" key="7">
    <source>
        <dbReference type="ARBA" id="ARBA00022884"/>
    </source>
</evidence>
<evidence type="ECO:0000313" key="10">
    <source>
        <dbReference type="EMBL" id="KXJ88221.1"/>
    </source>
</evidence>
<dbReference type="GO" id="GO:0005634">
    <property type="term" value="C:nucleus"/>
    <property type="evidence" value="ECO:0007669"/>
    <property type="project" value="UniProtKB-SubCell"/>
</dbReference>
<protein>
    <recommendedName>
        <fullName evidence="3">H/ACA ribonucleoprotein complex non-core subunit NAF1</fullName>
    </recommendedName>
</protein>
<feature type="compositionally biased region" description="Gly residues" evidence="9">
    <location>
        <begin position="450"/>
        <end position="459"/>
    </location>
</feature>
<dbReference type="OrthoDB" id="21550at2759"/>
<keyword evidence="4" id="KW-0690">Ribosome biogenesis</keyword>
<dbReference type="GO" id="GO:0006364">
    <property type="term" value="P:rRNA processing"/>
    <property type="evidence" value="ECO:0007669"/>
    <property type="project" value="UniProtKB-KW"/>
</dbReference>
<dbReference type="PANTHER" id="PTHR31633:SF1">
    <property type="entry name" value="H_ACA RIBONUCLEOPROTEIN COMPLEX NON-CORE SUBUNIT NAF1"/>
    <property type="match status" value="1"/>
</dbReference>
<dbReference type="Pfam" id="PF04410">
    <property type="entry name" value="Gar1"/>
    <property type="match status" value="1"/>
</dbReference>
<evidence type="ECO:0000256" key="1">
    <source>
        <dbReference type="ARBA" id="ARBA00004123"/>
    </source>
</evidence>
<feature type="compositionally biased region" description="Low complexity" evidence="9">
    <location>
        <begin position="572"/>
        <end position="590"/>
    </location>
</feature>
<proteinExistence type="inferred from homology"/>
<comment type="similarity">
    <text evidence="2">Belongs to the NAF1 family.</text>
</comment>
<dbReference type="InterPro" id="IPR038664">
    <property type="entry name" value="Gar1/Naf1_Cbf5-bd_sf"/>
</dbReference>
<gene>
    <name evidence="10" type="ORF">Micbo1qcDRAFT_166855</name>
</gene>
<feature type="compositionally biased region" description="Low complexity" evidence="9">
    <location>
        <begin position="362"/>
        <end position="381"/>
    </location>
</feature>
<dbReference type="InParanoid" id="A0A136ITI9"/>
<feature type="compositionally biased region" description="Acidic residues" evidence="9">
    <location>
        <begin position="150"/>
        <end position="163"/>
    </location>
</feature>
<feature type="compositionally biased region" description="Low complexity" evidence="9">
    <location>
        <begin position="10"/>
        <end position="33"/>
    </location>
</feature>
<feature type="compositionally biased region" description="Acidic residues" evidence="9">
    <location>
        <begin position="132"/>
        <end position="141"/>
    </location>
</feature>
<feature type="compositionally biased region" description="Basic and acidic residues" evidence="9">
    <location>
        <begin position="431"/>
        <end position="448"/>
    </location>
</feature>
<evidence type="ECO:0000256" key="3">
    <source>
        <dbReference type="ARBA" id="ARBA00021438"/>
    </source>
</evidence>
<dbReference type="InterPro" id="IPR040309">
    <property type="entry name" value="Naf1"/>
</dbReference>
<dbReference type="InterPro" id="IPR007504">
    <property type="entry name" value="H/ACA_rnp_Gar1/Naf1"/>
</dbReference>
<evidence type="ECO:0000256" key="4">
    <source>
        <dbReference type="ARBA" id="ARBA00022517"/>
    </source>
</evidence>
<dbReference type="InterPro" id="IPR009000">
    <property type="entry name" value="Transl_B-barrel_sf"/>
</dbReference>
<evidence type="ECO:0000256" key="2">
    <source>
        <dbReference type="ARBA" id="ARBA00009801"/>
    </source>
</evidence>
<feature type="compositionally biased region" description="Polar residues" evidence="9">
    <location>
        <begin position="51"/>
        <end position="61"/>
    </location>
</feature>